<dbReference type="InterPro" id="IPR016187">
    <property type="entry name" value="CTDL_fold"/>
</dbReference>
<feature type="transmembrane region" description="Helical" evidence="1">
    <location>
        <begin position="193"/>
        <end position="213"/>
    </location>
</feature>
<dbReference type="InterPro" id="IPR001304">
    <property type="entry name" value="C-type_lectin-like"/>
</dbReference>
<dbReference type="PROSITE" id="PS50041">
    <property type="entry name" value="C_TYPE_LECTIN_2"/>
    <property type="match status" value="1"/>
</dbReference>
<feature type="domain" description="C-type lectin" evidence="2">
    <location>
        <begin position="1"/>
        <end position="102"/>
    </location>
</feature>
<keyword evidence="3" id="KW-1185">Reference proteome</keyword>
<name>A0AAF3J1X8_9BILA</name>
<dbReference type="Pfam" id="PF00059">
    <property type="entry name" value="Lectin_C"/>
    <property type="match status" value="1"/>
</dbReference>
<dbReference type="InterPro" id="IPR016186">
    <property type="entry name" value="C-type_lectin-like/link_sf"/>
</dbReference>
<evidence type="ECO:0000259" key="2">
    <source>
        <dbReference type="PROSITE" id="PS50041"/>
    </source>
</evidence>
<accession>A0AAF3J1X8</accession>
<dbReference type="CDD" id="cd00037">
    <property type="entry name" value="CLECT"/>
    <property type="match status" value="1"/>
</dbReference>
<sequence length="252" mass="28808">MLPFDDAEKACSLKDGHLAYVPDRETNDFLVNAFGSEIGGRVWIGLKFNANYEKWQWTNGKPAGYHHADNIPFHSYQVAITIVNSGQWVEESLGNSHARICEFPHARDEVANDTMHSLMFISDILNTMESNLTDAREDIDLLLDQLLEANTVLAGNHRDLIQADNFTKQTFRDSLQQFVIEFQREESSTRTQFLFTSFLILTSLTGFLAFVAYRKNWIQMGKVSSIFKLPKFRSNSNNDNNPIVNQSYVENV</sequence>
<keyword evidence="1" id="KW-0472">Membrane</keyword>
<dbReference type="SUPFAM" id="SSF56436">
    <property type="entry name" value="C-type lectin-like"/>
    <property type="match status" value="1"/>
</dbReference>
<dbReference type="AlphaFoldDB" id="A0AAF3J1X8"/>
<organism evidence="3 4">
    <name type="scientific">Mesorhabditis belari</name>
    <dbReference type="NCBI Taxonomy" id="2138241"/>
    <lineage>
        <taxon>Eukaryota</taxon>
        <taxon>Metazoa</taxon>
        <taxon>Ecdysozoa</taxon>
        <taxon>Nematoda</taxon>
        <taxon>Chromadorea</taxon>
        <taxon>Rhabditida</taxon>
        <taxon>Rhabditina</taxon>
        <taxon>Rhabditomorpha</taxon>
        <taxon>Rhabditoidea</taxon>
        <taxon>Rhabditidae</taxon>
        <taxon>Mesorhabditinae</taxon>
        <taxon>Mesorhabditis</taxon>
    </lineage>
</organism>
<evidence type="ECO:0000256" key="1">
    <source>
        <dbReference type="SAM" id="Phobius"/>
    </source>
</evidence>
<keyword evidence="1" id="KW-0812">Transmembrane</keyword>
<reference evidence="4" key="1">
    <citation type="submission" date="2024-02" db="UniProtKB">
        <authorList>
            <consortium name="WormBaseParasite"/>
        </authorList>
    </citation>
    <scope>IDENTIFICATION</scope>
</reference>
<evidence type="ECO:0000313" key="3">
    <source>
        <dbReference type="Proteomes" id="UP000887575"/>
    </source>
</evidence>
<dbReference type="Proteomes" id="UP000887575">
    <property type="component" value="Unassembled WGS sequence"/>
</dbReference>
<dbReference type="WBParaSite" id="MBELARI_LOCUS11117">
    <property type="protein sequence ID" value="MBELARI_LOCUS11117"/>
    <property type="gene ID" value="MBELARI_LOCUS11117"/>
</dbReference>
<evidence type="ECO:0000313" key="4">
    <source>
        <dbReference type="WBParaSite" id="MBELARI_LOCUS11117"/>
    </source>
</evidence>
<keyword evidence="1" id="KW-1133">Transmembrane helix</keyword>
<dbReference type="Gene3D" id="3.10.100.10">
    <property type="entry name" value="Mannose-Binding Protein A, subunit A"/>
    <property type="match status" value="1"/>
</dbReference>
<protein>
    <recommendedName>
        <fullName evidence="2">C-type lectin domain-containing protein</fullName>
    </recommendedName>
</protein>
<proteinExistence type="predicted"/>